<evidence type="ECO:0000313" key="1">
    <source>
        <dbReference type="EMBL" id="MDN3621396.1"/>
    </source>
</evidence>
<gene>
    <name evidence="1" type="ORF">QWY81_18170</name>
</gene>
<evidence type="ECO:0000313" key="2">
    <source>
        <dbReference type="Proteomes" id="UP001228636"/>
    </source>
</evidence>
<dbReference type="AlphaFoldDB" id="A0AAJ1R023"/>
<reference evidence="1 2" key="1">
    <citation type="journal article" date="2014" name="Int. J. Syst. Evol. Microbiol.">
        <title>Complete genome sequence of Corynebacterium casei LMG S-19264T (=DSM 44701T), isolated from a smear-ripened cheese.</title>
        <authorList>
            <consortium name="US DOE Joint Genome Institute (JGI-PGF)"/>
            <person name="Walter F."/>
            <person name="Albersmeier A."/>
            <person name="Kalinowski J."/>
            <person name="Ruckert C."/>
        </authorList>
    </citation>
    <scope>NUCLEOTIDE SEQUENCE [LARGE SCALE GENOMIC DNA]</scope>
    <source>
        <strain evidence="1 2">CECT 8670</strain>
    </source>
</reference>
<protein>
    <submittedName>
        <fullName evidence="1">Uncharacterized protein</fullName>
    </submittedName>
</protein>
<name>A0AAJ1R023_9FLAO</name>
<proteinExistence type="predicted"/>
<comment type="caution">
    <text evidence="1">The sequence shown here is derived from an EMBL/GenBank/DDBJ whole genome shotgun (WGS) entry which is preliminary data.</text>
</comment>
<organism evidence="1 2">
    <name type="scientific">Polaribacter sejongensis</name>
    <dbReference type="NCBI Taxonomy" id="985043"/>
    <lineage>
        <taxon>Bacteria</taxon>
        <taxon>Pseudomonadati</taxon>
        <taxon>Bacteroidota</taxon>
        <taxon>Flavobacteriia</taxon>
        <taxon>Flavobacteriales</taxon>
        <taxon>Flavobacteriaceae</taxon>
    </lineage>
</organism>
<sequence length="147" mass="17639">MKDWELDRIYIWIRAASINDNQNGVKFLIDQNDKLLFNLIEHNGNWSCVLNQEIAVRYTKTDIKILEQKIEHLKTNHNNILEFPKLSETEITNIKKVKSEFNENRKNKTDYDGMEFNKIIYEKPAEFGIEWIKNHEIKIEELKRIGF</sequence>
<dbReference type="EMBL" id="JAUFQH010000031">
    <property type="protein sequence ID" value="MDN3621396.1"/>
    <property type="molecule type" value="Genomic_DNA"/>
</dbReference>
<accession>A0AAJ1R023</accession>
<dbReference type="Proteomes" id="UP001228636">
    <property type="component" value="Unassembled WGS sequence"/>
</dbReference>
<dbReference type="RefSeq" id="WP_261972769.1">
    <property type="nucleotide sequence ID" value="NZ_CP103460.1"/>
</dbReference>